<reference evidence="1" key="1">
    <citation type="submission" date="2021-05" db="EMBL/GenBank/DDBJ databases">
        <authorList>
            <person name="Pan Q."/>
            <person name="Jouanno E."/>
            <person name="Zahm M."/>
            <person name="Klopp C."/>
            <person name="Cabau C."/>
            <person name="Louis A."/>
            <person name="Berthelot C."/>
            <person name="Parey E."/>
            <person name="Roest Crollius H."/>
            <person name="Montfort J."/>
            <person name="Robinson-Rechavi M."/>
            <person name="Bouchez O."/>
            <person name="Lampietro C."/>
            <person name="Lopez Roques C."/>
            <person name="Donnadieu C."/>
            <person name="Postlethwait J."/>
            <person name="Bobe J."/>
            <person name="Dillon D."/>
            <person name="Chandos A."/>
            <person name="von Hippel F."/>
            <person name="Guiguen Y."/>
        </authorList>
    </citation>
    <scope>NUCLEOTIDE SEQUENCE</scope>
    <source>
        <strain evidence="1">YG-Jan2019</strain>
    </source>
</reference>
<name>A0ACC2H6G8_DALPE</name>
<organism evidence="1 2">
    <name type="scientific">Dallia pectoralis</name>
    <name type="common">Alaska blackfish</name>
    <dbReference type="NCBI Taxonomy" id="75939"/>
    <lineage>
        <taxon>Eukaryota</taxon>
        <taxon>Metazoa</taxon>
        <taxon>Chordata</taxon>
        <taxon>Craniata</taxon>
        <taxon>Vertebrata</taxon>
        <taxon>Euteleostomi</taxon>
        <taxon>Actinopterygii</taxon>
        <taxon>Neopterygii</taxon>
        <taxon>Teleostei</taxon>
        <taxon>Protacanthopterygii</taxon>
        <taxon>Esociformes</taxon>
        <taxon>Umbridae</taxon>
        <taxon>Dallia</taxon>
    </lineage>
</organism>
<sequence length="99" mass="11483">MAALEELFAEEERKLLTIQSKNLTSTQRVHQEIQHYRGLPPIPMAEDPVLWWWGKRDTLPLLAELSHSYLCAQASSTHSESVFSHCWVQHQPRAIQDYA</sequence>
<protein>
    <submittedName>
        <fullName evidence="1">Uncharacterized protein</fullName>
    </submittedName>
</protein>
<dbReference type="Proteomes" id="UP001157502">
    <property type="component" value="Chromosome 5"/>
</dbReference>
<keyword evidence="2" id="KW-1185">Reference proteome</keyword>
<gene>
    <name evidence="1" type="ORF">DPEC_G00058630</name>
</gene>
<comment type="caution">
    <text evidence="1">The sequence shown here is derived from an EMBL/GenBank/DDBJ whole genome shotgun (WGS) entry which is preliminary data.</text>
</comment>
<dbReference type="EMBL" id="CM055732">
    <property type="protein sequence ID" value="KAJ8011478.1"/>
    <property type="molecule type" value="Genomic_DNA"/>
</dbReference>
<evidence type="ECO:0000313" key="2">
    <source>
        <dbReference type="Proteomes" id="UP001157502"/>
    </source>
</evidence>
<accession>A0ACC2H6G8</accession>
<evidence type="ECO:0000313" key="1">
    <source>
        <dbReference type="EMBL" id="KAJ8011478.1"/>
    </source>
</evidence>
<proteinExistence type="predicted"/>